<feature type="non-terminal residue" evidence="2">
    <location>
        <position position="170"/>
    </location>
</feature>
<protein>
    <recommendedName>
        <fullName evidence="1">Heterokaryon incompatibility domain-containing protein</fullName>
    </recommendedName>
</protein>
<dbReference type="PANTHER" id="PTHR33112:SF10">
    <property type="entry name" value="TOL"/>
    <property type="match status" value="1"/>
</dbReference>
<name>A0AA40CZL0_9PEZI</name>
<dbReference type="PANTHER" id="PTHR33112">
    <property type="entry name" value="DOMAIN PROTEIN, PUTATIVE-RELATED"/>
    <property type="match status" value="1"/>
</dbReference>
<reference evidence="2" key="1">
    <citation type="submission" date="2023-06" db="EMBL/GenBank/DDBJ databases">
        <title>Genome-scale phylogeny and comparative genomics of the fungal order Sordariales.</title>
        <authorList>
            <consortium name="Lawrence Berkeley National Laboratory"/>
            <person name="Hensen N."/>
            <person name="Bonometti L."/>
            <person name="Westerberg I."/>
            <person name="Brannstrom I.O."/>
            <person name="Guillou S."/>
            <person name="Cros-Aarteil S."/>
            <person name="Calhoun S."/>
            <person name="Haridas S."/>
            <person name="Kuo A."/>
            <person name="Mondo S."/>
            <person name="Pangilinan J."/>
            <person name="Riley R."/>
            <person name="Labutti K."/>
            <person name="Andreopoulos B."/>
            <person name="Lipzen A."/>
            <person name="Chen C."/>
            <person name="Yanf M."/>
            <person name="Daum C."/>
            <person name="Ng V."/>
            <person name="Clum A."/>
            <person name="Steindorff A."/>
            <person name="Ohm R."/>
            <person name="Martin F."/>
            <person name="Silar P."/>
            <person name="Natvig D."/>
            <person name="Lalanne C."/>
            <person name="Gautier V."/>
            <person name="Ament-Velasquez S.L."/>
            <person name="Kruys A."/>
            <person name="Hutchinson M.I."/>
            <person name="Powell A.J."/>
            <person name="Barry K."/>
            <person name="Miller A.N."/>
            <person name="Grigoriev I.V."/>
            <person name="Debuchy R."/>
            <person name="Gladieux P."/>
            <person name="Thoren M.H."/>
            <person name="Johannesson H."/>
        </authorList>
    </citation>
    <scope>NUCLEOTIDE SEQUENCE</scope>
    <source>
        <strain evidence="2">SMH2532-1</strain>
    </source>
</reference>
<dbReference type="Pfam" id="PF06985">
    <property type="entry name" value="HET"/>
    <property type="match status" value="1"/>
</dbReference>
<organism evidence="2 3">
    <name type="scientific">Cercophora newfieldiana</name>
    <dbReference type="NCBI Taxonomy" id="92897"/>
    <lineage>
        <taxon>Eukaryota</taxon>
        <taxon>Fungi</taxon>
        <taxon>Dikarya</taxon>
        <taxon>Ascomycota</taxon>
        <taxon>Pezizomycotina</taxon>
        <taxon>Sordariomycetes</taxon>
        <taxon>Sordariomycetidae</taxon>
        <taxon>Sordariales</taxon>
        <taxon>Lasiosphaeriaceae</taxon>
        <taxon>Cercophora</taxon>
    </lineage>
</organism>
<comment type="caution">
    <text evidence="2">The sequence shown here is derived from an EMBL/GenBank/DDBJ whole genome shotgun (WGS) entry which is preliminary data.</text>
</comment>
<evidence type="ECO:0000313" key="3">
    <source>
        <dbReference type="Proteomes" id="UP001174936"/>
    </source>
</evidence>
<proteinExistence type="predicted"/>
<evidence type="ECO:0000259" key="1">
    <source>
        <dbReference type="Pfam" id="PF06985"/>
    </source>
</evidence>
<accession>A0AA40CZL0</accession>
<dbReference type="EMBL" id="JAULSV010000001">
    <property type="protein sequence ID" value="KAK0654904.1"/>
    <property type="molecule type" value="Genomic_DNA"/>
</dbReference>
<gene>
    <name evidence="2" type="ORF">B0T16DRAFT_318143</name>
</gene>
<dbReference type="AlphaFoldDB" id="A0AA40CZL0"/>
<sequence length="170" mass="18781">MSGDVVGKYAGKKINSAEFVSSIQTWLHSCAGHEKCSRSLSGFPIQDKEEAPLPTRCILVEPIGDSGFTLSLRCTTDDERGTYITLSHRWNAETPRCMTLPSNVAQRLRGRDLDALPPLFTDVFSLARSLGIRYVWIDSICIIQGPAGDFNIEATKMADYYQNSLFTVAA</sequence>
<evidence type="ECO:0000313" key="2">
    <source>
        <dbReference type="EMBL" id="KAK0654904.1"/>
    </source>
</evidence>
<feature type="domain" description="Heterokaryon incompatibility" evidence="1">
    <location>
        <begin position="83"/>
        <end position="170"/>
    </location>
</feature>
<dbReference type="Proteomes" id="UP001174936">
    <property type="component" value="Unassembled WGS sequence"/>
</dbReference>
<keyword evidence="3" id="KW-1185">Reference proteome</keyword>
<dbReference type="InterPro" id="IPR010730">
    <property type="entry name" value="HET"/>
</dbReference>